<dbReference type="GO" id="GO:0003723">
    <property type="term" value="F:RNA binding"/>
    <property type="evidence" value="ECO:0007669"/>
    <property type="project" value="UniProtKB-UniRule"/>
</dbReference>
<keyword evidence="1" id="KW-0694">RNA-binding</keyword>
<dbReference type="Pfam" id="PF02926">
    <property type="entry name" value="THUMP"/>
    <property type="match status" value="1"/>
</dbReference>
<dbReference type="GO" id="GO:0006400">
    <property type="term" value="P:tRNA modification"/>
    <property type="evidence" value="ECO:0007669"/>
    <property type="project" value="InterPro"/>
</dbReference>
<evidence type="ECO:0000256" key="2">
    <source>
        <dbReference type="SAM" id="MobiDB-lite"/>
    </source>
</evidence>
<dbReference type="FunFam" id="3.30.2300.10:FF:000001">
    <property type="entry name" value="THUMP domain-containing protein 1"/>
    <property type="match status" value="1"/>
</dbReference>
<dbReference type="SUPFAM" id="SSF143437">
    <property type="entry name" value="THUMP domain-like"/>
    <property type="match status" value="1"/>
</dbReference>
<organism evidence="4 5">
    <name type="scientific">Dictyostelium firmibasis</name>
    <dbReference type="NCBI Taxonomy" id="79012"/>
    <lineage>
        <taxon>Eukaryota</taxon>
        <taxon>Amoebozoa</taxon>
        <taxon>Evosea</taxon>
        <taxon>Eumycetozoa</taxon>
        <taxon>Dictyostelia</taxon>
        <taxon>Dictyosteliales</taxon>
        <taxon>Dictyosteliaceae</taxon>
        <taxon>Dictyostelium</taxon>
    </lineage>
</organism>
<dbReference type="InterPro" id="IPR004114">
    <property type="entry name" value="THUMP_dom"/>
</dbReference>
<accession>A0AAN7YZZ2</accession>
<dbReference type="Gene3D" id="3.30.2300.10">
    <property type="entry name" value="THUMP superfamily"/>
    <property type="match status" value="1"/>
</dbReference>
<evidence type="ECO:0000313" key="5">
    <source>
        <dbReference type="Proteomes" id="UP001344447"/>
    </source>
</evidence>
<protein>
    <recommendedName>
        <fullName evidence="3">THUMP domain-containing protein</fullName>
    </recommendedName>
</protein>
<keyword evidence="5" id="KW-1185">Reference proteome</keyword>
<dbReference type="AlphaFoldDB" id="A0AAN7YZZ2"/>
<feature type="region of interest" description="Disordered" evidence="2">
    <location>
        <begin position="1"/>
        <end position="114"/>
    </location>
</feature>
<proteinExistence type="predicted"/>
<feature type="compositionally biased region" description="Basic and acidic residues" evidence="2">
    <location>
        <begin position="90"/>
        <end position="101"/>
    </location>
</feature>
<dbReference type="PANTHER" id="PTHR13452:SF11">
    <property type="entry name" value="THUMP DOMAIN-CONTAINING PROTEIN"/>
    <property type="match status" value="1"/>
</dbReference>
<comment type="caution">
    <text evidence="4">The sequence shown here is derived from an EMBL/GenBank/DDBJ whole genome shotgun (WGS) entry which is preliminary data.</text>
</comment>
<dbReference type="PANTHER" id="PTHR13452">
    <property type="entry name" value="THUMP DOMAIN CONTAINING PROTEIN 1-RELATED"/>
    <property type="match status" value="1"/>
</dbReference>
<dbReference type="EMBL" id="JAVFKY010000001">
    <property type="protein sequence ID" value="KAK5582727.1"/>
    <property type="molecule type" value="Genomic_DNA"/>
</dbReference>
<dbReference type="PROSITE" id="PS51165">
    <property type="entry name" value="THUMP"/>
    <property type="match status" value="1"/>
</dbReference>
<dbReference type="InterPro" id="IPR040183">
    <property type="entry name" value="THUMPD1-like"/>
</dbReference>
<gene>
    <name evidence="4" type="ORF">RB653_004312</name>
</gene>
<dbReference type="SMART" id="SM00981">
    <property type="entry name" value="THUMP"/>
    <property type="match status" value="1"/>
</dbReference>
<evidence type="ECO:0000313" key="4">
    <source>
        <dbReference type="EMBL" id="KAK5582727.1"/>
    </source>
</evidence>
<reference evidence="4 5" key="1">
    <citation type="submission" date="2023-11" db="EMBL/GenBank/DDBJ databases">
        <title>Dfirmibasis_genome.</title>
        <authorList>
            <person name="Edelbroek B."/>
            <person name="Kjellin J."/>
            <person name="Jerlstrom-Hultqvist J."/>
            <person name="Soderbom F."/>
        </authorList>
    </citation>
    <scope>NUCLEOTIDE SEQUENCE [LARGE SCALE GENOMIC DNA]</scope>
    <source>
        <strain evidence="4 5">TNS-C-14</strain>
    </source>
</reference>
<feature type="compositionally biased region" description="Low complexity" evidence="2">
    <location>
        <begin position="1"/>
        <end position="15"/>
    </location>
</feature>
<feature type="compositionally biased region" description="Basic and acidic residues" evidence="2">
    <location>
        <begin position="19"/>
        <end position="38"/>
    </location>
</feature>
<feature type="compositionally biased region" description="Basic and acidic residues" evidence="2">
    <location>
        <begin position="50"/>
        <end position="61"/>
    </location>
</feature>
<evidence type="ECO:0000256" key="1">
    <source>
        <dbReference type="PROSITE-ProRule" id="PRU00529"/>
    </source>
</evidence>
<sequence length="455" mass="53306">MLTTENQQQTIENNQSLKTLEHNESDENSKKRSLEETKNNNNNNENENENENHKNSGENKNKKIVNKKLRKEQQKQERKEKKQKTSNTEQNEKVEKKKGEETNDDPNADPNDYDEKKAIFKGKFKSWKKHSRLFATDEVVKGLLVCCDSTREAHSIGEMLPLLNSFADKYFPKDEGETKIEIVNSYYDTNEQRQEGTTDVEPSEPKKRKRFELINSGCGGIYFISIPIENVDPIDFMNCIFVDIYKRQMIKKNLSIDFIDNDIIKNFPESTKKMLENANQSIFIPDKVLNRVIFTSKVLPILRTFRASEVDMYPIMREVIKENFKNAQGKTFAIELRTRNNNSLDKNKVIKDIAEMVDPSIKVDLSNPDLVIVIEIIKSSVVTSVIPQYKKLFKLNLREVIKCELERKPTQSKQKLKEEKKQQLIQKQEQYLKEKEEKEQQQKQEENLKTEIENK</sequence>
<feature type="compositionally biased region" description="Basic and acidic residues" evidence="2">
    <location>
        <begin position="71"/>
        <end position="80"/>
    </location>
</feature>
<evidence type="ECO:0000259" key="3">
    <source>
        <dbReference type="PROSITE" id="PS51165"/>
    </source>
</evidence>
<name>A0AAN7YZZ2_9MYCE</name>
<feature type="region of interest" description="Disordered" evidence="2">
    <location>
        <begin position="435"/>
        <end position="455"/>
    </location>
</feature>
<dbReference type="Proteomes" id="UP001344447">
    <property type="component" value="Unassembled WGS sequence"/>
</dbReference>
<dbReference type="CDD" id="cd11717">
    <property type="entry name" value="THUMP_THUMPD1_like"/>
    <property type="match status" value="1"/>
</dbReference>
<feature type="domain" description="THUMP" evidence="3">
    <location>
        <begin position="283"/>
        <end position="387"/>
    </location>
</feature>